<keyword evidence="7" id="KW-1133">Transmembrane helix</keyword>
<keyword evidence="4" id="KW-0675">Receptor</keyword>
<evidence type="ECO:0000256" key="2">
    <source>
        <dbReference type="ARBA" id="ARBA00012513"/>
    </source>
</evidence>
<dbReference type="GO" id="GO:0016020">
    <property type="term" value="C:membrane"/>
    <property type="evidence" value="ECO:0007669"/>
    <property type="project" value="UniProtKB-SubCell"/>
</dbReference>
<protein>
    <recommendedName>
        <fullName evidence="2">non-specific serine/threonine protein kinase</fullName>
        <ecNumber evidence="2">2.7.11.1</ecNumber>
    </recommendedName>
</protein>
<dbReference type="EC" id="2.7.11.1" evidence="2"/>
<evidence type="ECO:0000256" key="8">
    <source>
        <dbReference type="SAM" id="SignalP"/>
    </source>
</evidence>
<evidence type="ECO:0000256" key="3">
    <source>
        <dbReference type="ARBA" id="ARBA00022729"/>
    </source>
</evidence>
<dbReference type="GO" id="GO:0004674">
    <property type="term" value="F:protein serine/threonine kinase activity"/>
    <property type="evidence" value="ECO:0007669"/>
    <property type="project" value="UniProtKB-EC"/>
</dbReference>
<dbReference type="PANTHER" id="PTHR47976">
    <property type="entry name" value="G-TYPE LECTIN S-RECEPTOR-LIKE SERINE/THREONINE-PROTEIN KINASE SD2-5"/>
    <property type="match status" value="1"/>
</dbReference>
<feature type="non-terminal residue" evidence="9">
    <location>
        <position position="1"/>
    </location>
</feature>
<dbReference type="Proteomes" id="UP000324897">
    <property type="component" value="Unassembled WGS sequence"/>
</dbReference>
<dbReference type="Gramene" id="TVU36657">
    <property type="protein sequence ID" value="TVU36657"/>
    <property type="gene ID" value="EJB05_18600"/>
</dbReference>
<proteinExistence type="predicted"/>
<evidence type="ECO:0000313" key="9">
    <source>
        <dbReference type="EMBL" id="TVU36657.1"/>
    </source>
</evidence>
<dbReference type="InterPro" id="IPR036426">
    <property type="entry name" value="Bulb-type_lectin_dom_sf"/>
</dbReference>
<sequence length="574" mass="61467">MKRSRSPSLLLAMAALLQHAAAFSPASFPLGSQATVQLPPAPYQLGFASRDVVLGAQGEWQPGLVAAVSVEAGGAGGSYTCALVVVLGDVKVWASDHLEKFVPTGLCRLELTGDGQLRLTDGAGAVGWVTGTAGQGVQNHDGYWLHEPEFRRIRTKKTTNASLFSNLFHNHDKWDPNAKPPLNQYGTIPAWFRKMKDHICLALDLNRRTGNLVLIDAQNRTKWQSFDHPTDTLLRGEQHTLPLYFIVPTTKVISSAAFYSFELDGDKIAAYITLGLSKYSYWELAPIANRTMASARLDGSGLRMLDPQGTAVAQITPPVKKPPLSFLKLEEDGNLGMYYYAARHRKFKASYRALGFCELPLSCGVGEVCSAAGNCNDGLSVYADRPARGGSNASSGGDICGGDACMVHLRGVTTVLRTTESPVTDVTLRQCVEQCARDVSCSAALYVTDDVASVAAADHGVCSHYTMTVGAREVTGASHRFSYWVKSRAGGGGGGEGGRGGGGDEDDDDTFFHGPIRTIIIVCGAVDLGCALVFVVLVVLYIRRRRQHVAAADEPPAGEIEGVEMGQNNEAVQN</sequence>
<evidence type="ECO:0000256" key="4">
    <source>
        <dbReference type="ARBA" id="ARBA00023170"/>
    </source>
</evidence>
<evidence type="ECO:0000256" key="1">
    <source>
        <dbReference type="ARBA" id="ARBA00004479"/>
    </source>
</evidence>
<keyword evidence="3 8" id="KW-0732">Signal</keyword>
<comment type="subcellular location">
    <subcellularLocation>
        <location evidence="1">Membrane</location>
        <topology evidence="1">Single-pass type I membrane protein</topology>
    </subcellularLocation>
</comment>
<keyword evidence="7" id="KW-0472">Membrane</keyword>
<feature type="signal peptide" evidence="8">
    <location>
        <begin position="1"/>
        <end position="22"/>
    </location>
</feature>
<dbReference type="AlphaFoldDB" id="A0A5J9VM39"/>
<name>A0A5J9VM39_9POAL</name>
<evidence type="ECO:0000256" key="5">
    <source>
        <dbReference type="ARBA" id="ARBA00047899"/>
    </source>
</evidence>
<dbReference type="PANTHER" id="PTHR47976:SF120">
    <property type="entry name" value="G-TYPE LECTIN S-RECEPTOR-LIKE SERINE_THREONINE-PROTEIN KINASE SD2-5"/>
    <property type="match status" value="1"/>
</dbReference>
<reference evidence="9 10" key="1">
    <citation type="journal article" date="2019" name="Sci. Rep.">
        <title>A high-quality genome of Eragrostis curvula grass provides insights into Poaceae evolution and supports new strategies to enhance forage quality.</title>
        <authorList>
            <person name="Carballo J."/>
            <person name="Santos B.A.C.M."/>
            <person name="Zappacosta D."/>
            <person name="Garbus I."/>
            <person name="Selva J.P."/>
            <person name="Gallo C.A."/>
            <person name="Diaz A."/>
            <person name="Albertini E."/>
            <person name="Caccamo M."/>
            <person name="Echenique V."/>
        </authorList>
    </citation>
    <scope>NUCLEOTIDE SEQUENCE [LARGE SCALE GENOMIC DNA]</scope>
    <source>
        <strain evidence="10">cv. Victoria</strain>
        <tissue evidence="9">Leaf</tissue>
    </source>
</reference>
<keyword evidence="10" id="KW-1185">Reference proteome</keyword>
<evidence type="ECO:0000256" key="6">
    <source>
        <dbReference type="ARBA" id="ARBA00048679"/>
    </source>
</evidence>
<gene>
    <name evidence="9" type="ORF">EJB05_18600</name>
</gene>
<comment type="catalytic activity">
    <reaction evidence="6">
        <text>L-seryl-[protein] + ATP = O-phospho-L-seryl-[protein] + ADP + H(+)</text>
        <dbReference type="Rhea" id="RHEA:17989"/>
        <dbReference type="Rhea" id="RHEA-COMP:9863"/>
        <dbReference type="Rhea" id="RHEA-COMP:11604"/>
        <dbReference type="ChEBI" id="CHEBI:15378"/>
        <dbReference type="ChEBI" id="CHEBI:29999"/>
        <dbReference type="ChEBI" id="CHEBI:30616"/>
        <dbReference type="ChEBI" id="CHEBI:83421"/>
        <dbReference type="ChEBI" id="CHEBI:456216"/>
        <dbReference type="EC" id="2.7.11.1"/>
    </reaction>
</comment>
<dbReference type="OrthoDB" id="740822at2759"/>
<dbReference type="SUPFAM" id="SSF51110">
    <property type="entry name" value="alpha-D-mannose-specific plant lectins"/>
    <property type="match status" value="2"/>
</dbReference>
<feature type="transmembrane region" description="Helical" evidence="7">
    <location>
        <begin position="519"/>
        <end position="542"/>
    </location>
</feature>
<feature type="chain" id="PRO_5023879402" description="non-specific serine/threonine protein kinase" evidence="8">
    <location>
        <begin position="23"/>
        <end position="574"/>
    </location>
</feature>
<evidence type="ECO:0000256" key="7">
    <source>
        <dbReference type="SAM" id="Phobius"/>
    </source>
</evidence>
<keyword evidence="7" id="KW-0812">Transmembrane</keyword>
<accession>A0A5J9VM39</accession>
<evidence type="ECO:0000313" key="10">
    <source>
        <dbReference type="Proteomes" id="UP000324897"/>
    </source>
</evidence>
<dbReference type="InterPro" id="IPR051343">
    <property type="entry name" value="G-type_lectin_kinases/EP1-like"/>
</dbReference>
<comment type="catalytic activity">
    <reaction evidence="5">
        <text>L-threonyl-[protein] + ATP = O-phospho-L-threonyl-[protein] + ADP + H(+)</text>
        <dbReference type="Rhea" id="RHEA:46608"/>
        <dbReference type="Rhea" id="RHEA-COMP:11060"/>
        <dbReference type="Rhea" id="RHEA-COMP:11605"/>
        <dbReference type="ChEBI" id="CHEBI:15378"/>
        <dbReference type="ChEBI" id="CHEBI:30013"/>
        <dbReference type="ChEBI" id="CHEBI:30616"/>
        <dbReference type="ChEBI" id="CHEBI:61977"/>
        <dbReference type="ChEBI" id="CHEBI:456216"/>
        <dbReference type="EC" id="2.7.11.1"/>
    </reaction>
</comment>
<dbReference type="EMBL" id="RWGY01000009">
    <property type="protein sequence ID" value="TVU36657.1"/>
    <property type="molecule type" value="Genomic_DNA"/>
</dbReference>
<comment type="caution">
    <text evidence="9">The sequence shown here is derived from an EMBL/GenBank/DDBJ whole genome shotgun (WGS) entry which is preliminary data.</text>
</comment>
<organism evidence="9 10">
    <name type="scientific">Eragrostis curvula</name>
    <name type="common">weeping love grass</name>
    <dbReference type="NCBI Taxonomy" id="38414"/>
    <lineage>
        <taxon>Eukaryota</taxon>
        <taxon>Viridiplantae</taxon>
        <taxon>Streptophyta</taxon>
        <taxon>Embryophyta</taxon>
        <taxon>Tracheophyta</taxon>
        <taxon>Spermatophyta</taxon>
        <taxon>Magnoliopsida</taxon>
        <taxon>Liliopsida</taxon>
        <taxon>Poales</taxon>
        <taxon>Poaceae</taxon>
        <taxon>PACMAD clade</taxon>
        <taxon>Chloridoideae</taxon>
        <taxon>Eragrostideae</taxon>
        <taxon>Eragrostidinae</taxon>
        <taxon>Eragrostis</taxon>
    </lineage>
</organism>